<evidence type="ECO:0000313" key="4">
    <source>
        <dbReference type="Proteomes" id="UP000654075"/>
    </source>
</evidence>
<protein>
    <submittedName>
        <fullName evidence="3">Uncharacterized protein</fullName>
    </submittedName>
</protein>
<keyword evidence="2" id="KW-1133">Transmembrane helix</keyword>
<proteinExistence type="predicted"/>
<feature type="region of interest" description="Disordered" evidence="1">
    <location>
        <begin position="1224"/>
        <end position="1251"/>
    </location>
</feature>
<feature type="compositionally biased region" description="Gly residues" evidence="1">
    <location>
        <begin position="1225"/>
        <end position="1241"/>
    </location>
</feature>
<reference evidence="3" key="1">
    <citation type="submission" date="2021-02" db="EMBL/GenBank/DDBJ databases">
        <authorList>
            <person name="Dougan E. K."/>
            <person name="Rhodes N."/>
            <person name="Thang M."/>
            <person name="Chan C."/>
        </authorList>
    </citation>
    <scope>NUCLEOTIDE SEQUENCE</scope>
</reference>
<feature type="transmembrane region" description="Helical" evidence="2">
    <location>
        <begin position="165"/>
        <end position="186"/>
    </location>
</feature>
<keyword evidence="4" id="KW-1185">Reference proteome</keyword>
<keyword evidence="2" id="KW-0472">Membrane</keyword>
<organism evidence="3 4">
    <name type="scientific">Polarella glacialis</name>
    <name type="common">Dinoflagellate</name>
    <dbReference type="NCBI Taxonomy" id="89957"/>
    <lineage>
        <taxon>Eukaryota</taxon>
        <taxon>Sar</taxon>
        <taxon>Alveolata</taxon>
        <taxon>Dinophyceae</taxon>
        <taxon>Suessiales</taxon>
        <taxon>Suessiaceae</taxon>
        <taxon>Polarella</taxon>
    </lineage>
</organism>
<dbReference type="EMBL" id="CAJNNV010028177">
    <property type="protein sequence ID" value="CAE8623464.1"/>
    <property type="molecule type" value="Genomic_DNA"/>
</dbReference>
<keyword evidence="2" id="KW-0812">Transmembrane</keyword>
<evidence type="ECO:0000313" key="3">
    <source>
        <dbReference type="EMBL" id="CAE8623464.1"/>
    </source>
</evidence>
<dbReference type="AlphaFoldDB" id="A0A813GB33"/>
<feature type="non-terminal residue" evidence="3">
    <location>
        <position position="1251"/>
    </location>
</feature>
<sequence length="1251" mass="136284">MISSAVSLCPAVTFIPTAGKARIVQLLPGAIDIVPLYLEKEIVKCSEVKASCVCHYHFENKFLVAGGCTVLVLIAFCVGRISERGATAAAATAVGGFKGKARGLHDRDARLRGTIRICLLSASRLRSGSCQSEFWQEMSTALEESPLQIVQFCLLRLAARERWNMLIVVLVVLLLEPWCLRGPLLFMSLPRSSSLRGLRAELLEELRYLLEELEERSLLCGVRGNERVAFLTLDARTLPGGLYVQRQLSDAIRELVSGDREAGSPTPRTGPRTASWWLEQLQSQGYGGKLARHHRLRAKSGVGSGDRVVYEHEVLSRVLEVAATWDSINMKNCVFAELILRRIQLQEEAVAEDATNPSYEGASHWLGTGERRGGALTAPSLRAYVAGELSCEAAVLKEKRKAKEAKLAARGGGGAGGGGRGRGGRGRRADAPAGEACLPLIAFDRRLGLGDSFQVNGRQAIDALNILYGVSEESLQESVTSSSGPAAGQVTPFFATKKGRKQRSMISSQSLADIKNCFYQAGVNPELSDHFTLESITNGRAFGLGIVCDIYGSSIGDLDLDTDIFPSITALLMGFAWSFWVIQTLREEALADSGYPVERGVTSYWPMPALNVSRPDVDMPYCHNLTVIVINAEAVNKRLDRIAVFVSATVLYFMILTGRQLGSRHWVDNVTEVPEYSLLGVIVSEHGGYELLLDGQSEASSADEWAPRRRVLHASDVIVFSDPRSVKSEFDWKVREGFPEHPVSMDQRAWTTHKLGQFKFAEPINIQEARVKVWSLADLANVKKKPPSLPRRCGLGPRSCAAIRPGTPVAQKTGKVSKSDPRQVPSKVSIAKIEKEPSVCEQMAVGLPTQRVYLGYYQEVTQAQLLGFIDQLFLEVRSYSEDLVHPAGGEQQSVNNFSGVIAPFEDLLPSKTQTFDDAIIILDRPRLVWKGIRGAPGLSLPRLAAVRHQGDGERGPVQRGYHCAVAGLLAAPWRCQFGLAGEKENPRRDQSPLKVCAANRAFDAMPRQSRATSSARKGHEARARIHLREKSVGTPAANGFGFIHATAGPAKGRNFVELCAGTCRLSRALASIGCAAESFEITRSANEDTCLYMGTFMGWRGAVSSRVPLTGKYRTHTSFDVSAARQRLQNETVQDTIIDPGEHVGPNDREPSPFKLRSLDSGLEHRVSAYTRIGRSKKMLESPVDLVLDHPGIGDVSRLHAIIKCWRGHDPTFWSARIYDTSGPSGHGAGPGGGHTGGGTTVDGEPADSEL</sequence>
<gene>
    <name evidence="3" type="ORF">PGLA1383_LOCUS40728</name>
</gene>
<feature type="transmembrane region" description="Helical" evidence="2">
    <location>
        <begin position="62"/>
        <end position="79"/>
    </location>
</feature>
<feature type="region of interest" description="Disordered" evidence="1">
    <location>
        <begin position="407"/>
        <end position="428"/>
    </location>
</feature>
<feature type="non-terminal residue" evidence="3">
    <location>
        <position position="1"/>
    </location>
</feature>
<feature type="compositionally biased region" description="Gly residues" evidence="1">
    <location>
        <begin position="410"/>
        <end position="421"/>
    </location>
</feature>
<name>A0A813GB33_POLGL</name>
<accession>A0A813GB33</accession>
<dbReference type="Proteomes" id="UP000654075">
    <property type="component" value="Unassembled WGS sequence"/>
</dbReference>
<comment type="caution">
    <text evidence="3">The sequence shown here is derived from an EMBL/GenBank/DDBJ whole genome shotgun (WGS) entry which is preliminary data.</text>
</comment>
<evidence type="ECO:0000256" key="1">
    <source>
        <dbReference type="SAM" id="MobiDB-lite"/>
    </source>
</evidence>
<evidence type="ECO:0000256" key="2">
    <source>
        <dbReference type="SAM" id="Phobius"/>
    </source>
</evidence>